<accession>A0A1V4SNF4</accession>
<sequence length="304" mass="34849">MKYTLQDARKILGVTKASSKEEIEKKYDVILKKYKILKMEGNLDQEAETEFQKSTDAYRIIMGYEVEEPVVEKKETYTDKAFEKIGIDRKKADNFFHYYKVHIIIGIIAVIIAAIFIHSIVTRVEPDTTIGLLGEVNYDVQEGFKQKIVENLPELKVVAVDSAVLSTSLEDAQSYSYWQKALVMIAASDIDVYLVNKYAFENYAINGAFMALDDIAKDNDIDVSKSDYLKLRAVEEWEEPTISGDKPREVKKYADTEPKLYGIDVTNSEFFKDLNIIGPEKILVLRVEPKNFELAMKFVKLFTK</sequence>
<reference evidence="3 4" key="1">
    <citation type="submission" date="2017-03" db="EMBL/GenBank/DDBJ databases">
        <title>Genome sequence of Clostridium hungatei DSM 14427.</title>
        <authorList>
            <person name="Poehlein A."/>
            <person name="Daniel R."/>
        </authorList>
    </citation>
    <scope>NUCLEOTIDE SEQUENCE [LARGE SCALE GENOMIC DNA]</scope>
    <source>
        <strain evidence="3 4">DSM 14427</strain>
    </source>
</reference>
<name>A0A1V4SNF4_RUMHU</name>
<dbReference type="GO" id="GO:0006260">
    <property type="term" value="P:DNA replication"/>
    <property type="evidence" value="ECO:0007669"/>
    <property type="project" value="UniProtKB-KW"/>
</dbReference>
<keyword evidence="1" id="KW-0235">DNA replication</keyword>
<keyword evidence="2" id="KW-1133">Transmembrane helix</keyword>
<comment type="caution">
    <text evidence="3">The sequence shown here is derived from an EMBL/GenBank/DDBJ whole genome shotgun (WGS) entry which is preliminary data.</text>
</comment>
<dbReference type="InterPro" id="IPR036869">
    <property type="entry name" value="J_dom_sf"/>
</dbReference>
<organism evidence="3 4">
    <name type="scientific">Ruminiclostridium hungatei</name>
    <name type="common">Clostridium hungatei</name>
    <dbReference type="NCBI Taxonomy" id="48256"/>
    <lineage>
        <taxon>Bacteria</taxon>
        <taxon>Bacillati</taxon>
        <taxon>Bacillota</taxon>
        <taxon>Clostridia</taxon>
        <taxon>Eubacteriales</taxon>
        <taxon>Oscillospiraceae</taxon>
        <taxon>Ruminiclostridium</taxon>
    </lineage>
</organism>
<evidence type="ECO:0000313" key="4">
    <source>
        <dbReference type="Proteomes" id="UP000191554"/>
    </source>
</evidence>
<dbReference type="Gene3D" id="3.40.190.10">
    <property type="entry name" value="Periplasmic binding protein-like II"/>
    <property type="match status" value="1"/>
</dbReference>
<dbReference type="Gene3D" id="1.10.287.110">
    <property type="entry name" value="DnaJ domain"/>
    <property type="match status" value="1"/>
</dbReference>
<keyword evidence="2" id="KW-0812">Transmembrane</keyword>
<dbReference type="RefSeq" id="WP_080063222.1">
    <property type="nucleotide sequence ID" value="NZ_MZGX01000004.1"/>
</dbReference>
<dbReference type="OrthoDB" id="1738492at2"/>
<keyword evidence="2" id="KW-0472">Membrane</keyword>
<proteinExistence type="predicted"/>
<keyword evidence="4" id="KW-1185">Reference proteome</keyword>
<dbReference type="Proteomes" id="UP000191554">
    <property type="component" value="Unassembled WGS sequence"/>
</dbReference>
<evidence type="ECO:0000313" key="3">
    <source>
        <dbReference type="EMBL" id="OPX45380.1"/>
    </source>
</evidence>
<dbReference type="EMBL" id="MZGX01000004">
    <property type="protein sequence ID" value="OPX45380.1"/>
    <property type="molecule type" value="Genomic_DNA"/>
</dbReference>
<dbReference type="AlphaFoldDB" id="A0A1V4SNF4"/>
<protein>
    <submittedName>
        <fullName evidence="3">Uncharacterized protein</fullName>
    </submittedName>
</protein>
<gene>
    <name evidence="3" type="ORF">CLHUN_07500</name>
</gene>
<evidence type="ECO:0000256" key="1">
    <source>
        <dbReference type="ARBA" id="ARBA00022705"/>
    </source>
</evidence>
<feature type="transmembrane region" description="Helical" evidence="2">
    <location>
        <begin position="99"/>
        <end position="121"/>
    </location>
</feature>
<evidence type="ECO:0000256" key="2">
    <source>
        <dbReference type="SAM" id="Phobius"/>
    </source>
</evidence>
<dbReference type="STRING" id="48256.CLHUN_07500"/>